<dbReference type="InterPro" id="IPR016024">
    <property type="entry name" value="ARM-type_fold"/>
</dbReference>
<proteinExistence type="predicted"/>
<accession>A0A9Q0L236</accession>
<organism evidence="4 5">
    <name type="scientific">Protea cynaroides</name>
    <dbReference type="NCBI Taxonomy" id="273540"/>
    <lineage>
        <taxon>Eukaryota</taxon>
        <taxon>Viridiplantae</taxon>
        <taxon>Streptophyta</taxon>
        <taxon>Embryophyta</taxon>
        <taxon>Tracheophyta</taxon>
        <taxon>Spermatophyta</taxon>
        <taxon>Magnoliopsida</taxon>
        <taxon>Proteales</taxon>
        <taxon>Proteaceae</taxon>
        <taxon>Protea</taxon>
    </lineage>
</organism>
<dbReference type="Pfam" id="PF23568">
    <property type="entry name" value="ARM_LIN"/>
    <property type="match status" value="1"/>
</dbReference>
<evidence type="ECO:0000313" key="5">
    <source>
        <dbReference type="Proteomes" id="UP001141806"/>
    </source>
</evidence>
<sequence length="1002" mass="112252">MASLKELLAEEGFEHGKHHKNRRRVKPKDRVSSSDSIVLPIYVCHDRKGFDFSTQKTEKAIVRNGSSVLSSKTVDSKSGLRNQKPAIDEAAILAVISILTGYVGKFSKNRNFREMLREKFNSCLVIRKEDLNDGVLANIELGIKSVERVVENHETTRELKMKSLQNSKRLLSSVASLSSQKAKTASIHGIPKSYLSACAELYLSIVYKLEKNDRVSAWHLLQVFTDSPFLARTHLLPDLWEHLFLPHLLHLKIWYGKNAELVLSSDSRERERRMKTLSKVYNNQMDMGTSQFACYYKEWLKVGAKAPPIPSVPLPSRPNYELSGKKASRSPSMWSPINENLYQAVFGRNHERKSLGLEDSKNGYLTDTLAMAKNERAFSDEDKLQLSSSAHSVKGGDQRSLIKNCKNAKAKVVPQTKKTEYFPFLCRNETATSTLQRSHMLKNETIHKESNSHLPPSNLSTAISTICTSDSLSDCEIAIRVVAKTWLDSNGDLATEAKLSKTPLIEGMLEVLFTSEDDEILELSISILAELVARNEVNSRILLNSDPQLEMFMRLLRSTRLFLKASVLLYLLKPKAKQMLSIEWVPLVLRVLEFGDQLQTLFTICCSSQEAAFYLLVQLLTGFDEDRNAENAREVVSLGGLSLLILKLEKGDTLGRMNAACIISSCIQADGSCRHYLAENINKSSILELLVLGNQSRSSDRDSVLSLLIELICLRRRTQVNKFLNGLKNEEGSLNTMHILLVYLHQAQLEQRPLVAAILLQLDLLGDPLKCSVYREEAVDAIIASLDCETCEKVQEQSGRALLLLGGRFSYMGKSSMETWLLEQAGFDECSEDDAFDGKEIVVDNFVQLNEEDEATNDWLRRTASVLLTSGSKRLLIALTKSMANGIPCLARASLITVAWLSSFLSSIQDASLQSMACLILVPQLLESLKYDKALEERVLASFSLMNLINNSECISMVSRLDKELIGPLRNLTLVTWTAEQLLSIAAENSTNQYPELEIMPP</sequence>
<dbReference type="EMBL" id="JAMYWD010000001">
    <property type="protein sequence ID" value="KAJ4981082.1"/>
    <property type="molecule type" value="Genomic_DNA"/>
</dbReference>
<evidence type="ECO:0000259" key="3">
    <source>
        <dbReference type="Pfam" id="PF23654"/>
    </source>
</evidence>
<reference evidence="4" key="1">
    <citation type="journal article" date="2023" name="Plant J.">
        <title>The genome of the king protea, Protea cynaroides.</title>
        <authorList>
            <person name="Chang J."/>
            <person name="Duong T.A."/>
            <person name="Schoeman C."/>
            <person name="Ma X."/>
            <person name="Roodt D."/>
            <person name="Barker N."/>
            <person name="Li Z."/>
            <person name="Van de Peer Y."/>
            <person name="Mizrachi E."/>
        </authorList>
    </citation>
    <scope>NUCLEOTIDE SEQUENCE</scope>
    <source>
        <tissue evidence="4">Young leaves</tissue>
    </source>
</reference>
<feature type="domain" description="Putative E3 ubiquitin-protein ligase LIN ARM-like" evidence="2">
    <location>
        <begin position="618"/>
        <end position="985"/>
    </location>
</feature>
<feature type="domain" description="Putative E3 ubiquitin-protein ligase LIN N-terminal" evidence="1">
    <location>
        <begin position="91"/>
        <end position="316"/>
    </location>
</feature>
<evidence type="ECO:0000259" key="1">
    <source>
        <dbReference type="Pfam" id="PF23568"/>
    </source>
</evidence>
<name>A0A9Q0L236_9MAGN</name>
<gene>
    <name evidence="4" type="ORF">NE237_031919</name>
</gene>
<evidence type="ECO:0008006" key="6">
    <source>
        <dbReference type="Google" id="ProtNLM"/>
    </source>
</evidence>
<evidence type="ECO:0000259" key="2">
    <source>
        <dbReference type="Pfam" id="PF23628"/>
    </source>
</evidence>
<comment type="caution">
    <text evidence="4">The sequence shown here is derived from an EMBL/GenBank/DDBJ whole genome shotgun (WGS) entry which is preliminary data.</text>
</comment>
<dbReference type="PANTHER" id="PTHR35549:SF3">
    <property type="entry name" value="E3 UBIQUITIN-PROTEIN LIGASE LIN"/>
    <property type="match status" value="1"/>
</dbReference>
<evidence type="ECO:0000313" key="4">
    <source>
        <dbReference type="EMBL" id="KAJ4981082.1"/>
    </source>
</evidence>
<dbReference type="Pfam" id="PF23654">
    <property type="entry name" value="ARM_LIN_2nd"/>
    <property type="match status" value="1"/>
</dbReference>
<feature type="domain" description="Putative E3 ubiquitin-protein ligase LIN ARM repeats" evidence="3">
    <location>
        <begin position="457"/>
        <end position="616"/>
    </location>
</feature>
<dbReference type="Pfam" id="PF23628">
    <property type="entry name" value="ARM_LIN_C"/>
    <property type="match status" value="1"/>
</dbReference>
<dbReference type="InterPro" id="IPR056512">
    <property type="entry name" value="LIN_N"/>
</dbReference>
<dbReference type="InterPro" id="IPR056514">
    <property type="entry name" value="ARM_LIN_2nd"/>
</dbReference>
<dbReference type="SUPFAM" id="SSF48371">
    <property type="entry name" value="ARM repeat"/>
    <property type="match status" value="1"/>
</dbReference>
<dbReference type="Gene3D" id="1.25.10.10">
    <property type="entry name" value="Leucine-rich Repeat Variant"/>
    <property type="match status" value="1"/>
</dbReference>
<dbReference type="OrthoDB" id="635642at2759"/>
<dbReference type="PANTHER" id="PTHR35549">
    <property type="entry name" value="OS04G0584500 PROTEIN"/>
    <property type="match status" value="1"/>
</dbReference>
<dbReference type="InterPro" id="IPR055566">
    <property type="entry name" value="ARM_LIN"/>
</dbReference>
<dbReference type="Proteomes" id="UP001141806">
    <property type="component" value="Unassembled WGS sequence"/>
</dbReference>
<protein>
    <recommendedName>
        <fullName evidence="6">E3 ubiquitin-protein ligase LIN</fullName>
    </recommendedName>
</protein>
<dbReference type="AlphaFoldDB" id="A0A9Q0L236"/>
<keyword evidence="5" id="KW-1185">Reference proteome</keyword>
<dbReference type="InterPro" id="IPR011989">
    <property type="entry name" value="ARM-like"/>
</dbReference>